<feature type="signal peptide" evidence="2">
    <location>
        <begin position="1"/>
        <end position="21"/>
    </location>
</feature>
<dbReference type="OrthoDB" id="757982at2759"/>
<dbReference type="EMBL" id="JACEFO010001273">
    <property type="protein sequence ID" value="KAF8743545.1"/>
    <property type="molecule type" value="Genomic_DNA"/>
</dbReference>
<proteinExistence type="predicted"/>
<evidence type="ECO:0000313" key="4">
    <source>
        <dbReference type="Proteomes" id="UP000636709"/>
    </source>
</evidence>
<protein>
    <submittedName>
        <fullName evidence="3">Uncharacterized protein</fullName>
    </submittedName>
</protein>
<feature type="coiled-coil region" evidence="1">
    <location>
        <begin position="35"/>
        <end position="133"/>
    </location>
</feature>
<gene>
    <name evidence="3" type="ORF">HU200_013553</name>
</gene>
<dbReference type="AlphaFoldDB" id="A0A835FD24"/>
<accession>A0A835FD24</accession>
<reference evidence="3" key="1">
    <citation type="submission" date="2020-07" db="EMBL/GenBank/DDBJ databases">
        <title>Genome sequence and genetic diversity analysis of an under-domesticated orphan crop, white fonio (Digitaria exilis).</title>
        <authorList>
            <person name="Bennetzen J.L."/>
            <person name="Chen S."/>
            <person name="Ma X."/>
            <person name="Wang X."/>
            <person name="Yssel A.E.J."/>
            <person name="Chaluvadi S.R."/>
            <person name="Johnson M."/>
            <person name="Gangashetty P."/>
            <person name="Hamidou F."/>
            <person name="Sanogo M.D."/>
            <person name="Zwaenepoel A."/>
            <person name="Wallace J."/>
            <person name="Van De Peer Y."/>
            <person name="Van Deynze A."/>
        </authorList>
    </citation>
    <scope>NUCLEOTIDE SEQUENCE</scope>
    <source>
        <tissue evidence="3">Leaves</tissue>
    </source>
</reference>
<keyword evidence="2" id="KW-0732">Signal</keyword>
<organism evidence="3 4">
    <name type="scientific">Digitaria exilis</name>
    <dbReference type="NCBI Taxonomy" id="1010633"/>
    <lineage>
        <taxon>Eukaryota</taxon>
        <taxon>Viridiplantae</taxon>
        <taxon>Streptophyta</taxon>
        <taxon>Embryophyta</taxon>
        <taxon>Tracheophyta</taxon>
        <taxon>Spermatophyta</taxon>
        <taxon>Magnoliopsida</taxon>
        <taxon>Liliopsida</taxon>
        <taxon>Poales</taxon>
        <taxon>Poaceae</taxon>
        <taxon>PACMAD clade</taxon>
        <taxon>Panicoideae</taxon>
        <taxon>Panicodae</taxon>
        <taxon>Paniceae</taxon>
        <taxon>Anthephorinae</taxon>
        <taxon>Digitaria</taxon>
    </lineage>
</organism>
<evidence type="ECO:0000256" key="2">
    <source>
        <dbReference type="SAM" id="SignalP"/>
    </source>
</evidence>
<feature type="chain" id="PRO_5032986224" evidence="2">
    <location>
        <begin position="22"/>
        <end position="136"/>
    </location>
</feature>
<keyword evidence="4" id="KW-1185">Reference proteome</keyword>
<comment type="caution">
    <text evidence="3">The sequence shown here is derived from an EMBL/GenBank/DDBJ whole genome shotgun (WGS) entry which is preliminary data.</text>
</comment>
<evidence type="ECO:0000256" key="1">
    <source>
        <dbReference type="SAM" id="Coils"/>
    </source>
</evidence>
<dbReference type="Proteomes" id="UP000636709">
    <property type="component" value="Unassembled WGS sequence"/>
</dbReference>
<sequence length="136" mass="15646">MAQIALIHLFIFNGPTTNVAANEDGQSIVDPEAVIKQLKDENSSLKERITNVRELLSRELQIEQDKNKSLIERLEDVEKQLDTTNKEQEAIIELFAEERQRRDQEVENLKNKLREASSTIQDLMEQLNAAQNCRKG</sequence>
<keyword evidence="1" id="KW-0175">Coiled coil</keyword>
<evidence type="ECO:0000313" key="3">
    <source>
        <dbReference type="EMBL" id="KAF8743545.1"/>
    </source>
</evidence>
<name>A0A835FD24_9POAL</name>